<gene>
    <name evidence="1" type="ORF">KWAN_26</name>
</gene>
<dbReference type="EMBL" id="KX397369">
    <property type="protein sequence ID" value="ANZ49378.1"/>
    <property type="molecule type" value="Genomic_DNA"/>
</dbReference>
<evidence type="ECO:0000313" key="1">
    <source>
        <dbReference type="EMBL" id="ANZ49378.1"/>
    </source>
</evidence>
<dbReference type="KEGG" id="vg:29061870"/>
<sequence>MVYRVLAPQAYSIDLGVVGYIDHGQEFLQAVNDVIKGLAPFSLEVNPINFTPEALFDSAYDGLVLSAQSKTPVHWPTSRRSQLKDFLAKVFREHRQWKFRSKYDEGSVNDQVFYELEPVAEICQEMNKGSFDVVDGIVSFTISRFAHDLSMIIFNEFGDTLEMFTKAHRARIKAVRVKVDAGRLDSAMLDMKMLIEVEEGENDR</sequence>
<accession>A0A1B2IDP1</accession>
<dbReference type="OrthoDB" id="17943at10239"/>
<reference evidence="1 2" key="1">
    <citation type="submission" date="2016-06" db="EMBL/GenBank/DDBJ databases">
        <authorList>
            <person name="Kjaerup R.B."/>
            <person name="Dalgaard T.S."/>
            <person name="Juul-Madsen H.R."/>
        </authorList>
    </citation>
    <scope>NUCLEOTIDE SEQUENCE [LARGE SCALE GENOMIC DNA]</scope>
</reference>
<evidence type="ECO:0000313" key="2">
    <source>
        <dbReference type="Proteomes" id="UP000202923"/>
    </source>
</evidence>
<dbReference type="RefSeq" id="YP_009278631.1">
    <property type="nucleotide sequence ID" value="NC_031010.1"/>
</dbReference>
<dbReference type="Proteomes" id="UP000202923">
    <property type="component" value="Genome"/>
</dbReference>
<protein>
    <submittedName>
        <fullName evidence="1">Uncharacterized protein</fullName>
    </submittedName>
</protein>
<organism evidence="1 2">
    <name type="scientific">Erwinia phage vB_EamM_Kwan</name>
    <dbReference type="NCBI Taxonomy" id="1883374"/>
    <lineage>
        <taxon>Viruses</taxon>
        <taxon>Duplodnaviria</taxon>
        <taxon>Heunggongvirae</taxon>
        <taxon>Uroviricota</taxon>
        <taxon>Caudoviricetes</taxon>
        <taxon>Chimalliviridae</taxon>
        <taxon>Wellingtonvirus</taxon>
        <taxon>Wellingtonvirus wellington</taxon>
    </lineage>
</organism>
<proteinExistence type="predicted"/>
<name>A0A1B2IDP1_9CAUD</name>
<dbReference type="GeneID" id="29061870"/>